<protein>
    <recommendedName>
        <fullName evidence="3">DUF4303 domain-containing protein</fullName>
    </recommendedName>
</protein>
<evidence type="ECO:0008006" key="3">
    <source>
        <dbReference type="Google" id="ProtNLM"/>
    </source>
</evidence>
<gene>
    <name evidence="1" type="ORF">SAMN02910265_03072</name>
</gene>
<dbReference type="EMBL" id="FNWV01000018">
    <property type="protein sequence ID" value="SEH85800.1"/>
    <property type="molecule type" value="Genomic_DNA"/>
</dbReference>
<evidence type="ECO:0000313" key="1">
    <source>
        <dbReference type="EMBL" id="SEH85800.1"/>
    </source>
</evidence>
<proteinExistence type="predicted"/>
<reference evidence="1 2" key="1">
    <citation type="submission" date="2016-10" db="EMBL/GenBank/DDBJ databases">
        <authorList>
            <person name="de Groot N.N."/>
        </authorList>
    </citation>
    <scope>NUCLEOTIDE SEQUENCE [LARGE SCALE GENOMIC DNA]</scope>
    <source>
        <strain evidence="1 2">YAD2003</strain>
    </source>
</reference>
<evidence type="ECO:0000313" key="2">
    <source>
        <dbReference type="Proteomes" id="UP000183190"/>
    </source>
</evidence>
<organism evidence="1 2">
    <name type="scientific">Ruminococcus flavefaciens</name>
    <dbReference type="NCBI Taxonomy" id="1265"/>
    <lineage>
        <taxon>Bacteria</taxon>
        <taxon>Bacillati</taxon>
        <taxon>Bacillota</taxon>
        <taxon>Clostridia</taxon>
        <taxon>Eubacteriales</taxon>
        <taxon>Oscillospiraceae</taxon>
        <taxon>Ruminococcus</taxon>
    </lineage>
</organism>
<dbReference type="RefSeq" id="WP_074718960.1">
    <property type="nucleotide sequence ID" value="NZ_FNWV01000018.1"/>
</dbReference>
<sequence>MKEQLKEAIMQTIASWDEPDIYVVSLYVYDHDDDPCRPTVTVGYNTESYMNEQLEYASDEEEARWNYAFWLQNDDFIFGMDDTADTVRQWIINSNFAYCQACDTTPVEFESEITEAFVEMLVDIVRELHESGFIQETFGREIPVLIHELEYYYEIAEQNIRANGIELVDDFARFCGYYD</sequence>
<name>A0A1H6LMA3_RUMFL</name>
<dbReference type="AlphaFoldDB" id="A0A1H6LMA3"/>
<dbReference type="OrthoDB" id="1148327at2"/>
<accession>A0A1H6LMA3</accession>
<dbReference type="Proteomes" id="UP000183190">
    <property type="component" value="Unassembled WGS sequence"/>
</dbReference>